<sequence length="107" mass="12392">MAAGDEDRKRIYDETASLIADLGIRGRITIEEMKFLLDLLELVLIKKDKRKFIKILKHWNPGQGDEEIDQIIKATLLTNDLNDFLSADENQEMIGDLINEKHKNEVR</sequence>
<reference evidence="1" key="1">
    <citation type="journal article" date="2015" name="Proc. Natl. Acad. Sci. U.S.A.">
        <title>Networks of energetic and metabolic interactions define dynamics in microbial communities.</title>
        <authorList>
            <person name="Embree M."/>
            <person name="Liu J.K."/>
            <person name="Al-Bassam M.M."/>
            <person name="Zengler K."/>
        </authorList>
    </citation>
    <scope>NUCLEOTIDE SEQUENCE</scope>
</reference>
<protein>
    <submittedName>
        <fullName evidence="1">Uncharacterized protein</fullName>
    </submittedName>
</protein>
<evidence type="ECO:0000313" key="1">
    <source>
        <dbReference type="EMBL" id="KUG03173.1"/>
    </source>
</evidence>
<organism evidence="1">
    <name type="scientific">hydrocarbon metagenome</name>
    <dbReference type="NCBI Taxonomy" id="938273"/>
    <lineage>
        <taxon>unclassified sequences</taxon>
        <taxon>metagenomes</taxon>
        <taxon>ecological metagenomes</taxon>
    </lineage>
</organism>
<dbReference type="AlphaFoldDB" id="A0A0W8E3M3"/>
<gene>
    <name evidence="1" type="ORF">ASZ90_019438</name>
</gene>
<comment type="caution">
    <text evidence="1">The sequence shown here is derived from an EMBL/GenBank/DDBJ whole genome shotgun (WGS) entry which is preliminary data.</text>
</comment>
<name>A0A0W8E3M3_9ZZZZ</name>
<dbReference type="EMBL" id="LNQE01001891">
    <property type="protein sequence ID" value="KUG03173.1"/>
    <property type="molecule type" value="Genomic_DNA"/>
</dbReference>
<accession>A0A0W8E3M3</accession>
<proteinExistence type="predicted"/>